<dbReference type="SUPFAM" id="SSF88659">
    <property type="entry name" value="Sigma3 and sigma4 domains of RNA polymerase sigma factors"/>
    <property type="match status" value="1"/>
</dbReference>
<dbReference type="RefSeq" id="WP_203765974.1">
    <property type="nucleotide sequence ID" value="NZ_BAAAYJ010000086.1"/>
</dbReference>
<keyword evidence="4" id="KW-0238">DNA-binding</keyword>
<keyword evidence="8" id="KW-0240">DNA-directed RNA polymerase</keyword>
<dbReference type="NCBIfam" id="TIGR02937">
    <property type="entry name" value="sigma70-ECF"/>
    <property type="match status" value="1"/>
</dbReference>
<sequence>MTEEQAFADFVRHRTAALYRYGYILSGNHHDADDLVQDALIRLRGHWARVVRRDDPTGYVRTTMTRLHVSAWRRRRREWLTASVPDAAVPDPDLAKVDITGNAEQVWSALATLPPRQRAVLVLRFYERLTDQEIATTLGVSSATIRSQAKRGLDKLRAAKFSDLSEALR</sequence>
<dbReference type="GO" id="GO:0000428">
    <property type="term" value="C:DNA-directed RNA polymerase complex"/>
    <property type="evidence" value="ECO:0007669"/>
    <property type="project" value="UniProtKB-KW"/>
</dbReference>
<dbReference type="InterPro" id="IPR013325">
    <property type="entry name" value="RNA_pol_sigma_r2"/>
</dbReference>
<evidence type="ECO:0000256" key="1">
    <source>
        <dbReference type="ARBA" id="ARBA00010641"/>
    </source>
</evidence>
<dbReference type="SUPFAM" id="SSF88946">
    <property type="entry name" value="Sigma2 domain of RNA polymerase sigma factors"/>
    <property type="match status" value="1"/>
</dbReference>
<evidence type="ECO:0000259" key="7">
    <source>
        <dbReference type="Pfam" id="PF04545"/>
    </source>
</evidence>
<dbReference type="NCBIfam" id="TIGR02983">
    <property type="entry name" value="SigE-fam_strep"/>
    <property type="match status" value="1"/>
</dbReference>
<dbReference type="InterPro" id="IPR014284">
    <property type="entry name" value="RNA_pol_sigma-70_dom"/>
</dbReference>
<dbReference type="InterPro" id="IPR013324">
    <property type="entry name" value="RNA_pol_sigma_r3/r4-like"/>
</dbReference>
<reference evidence="8" key="1">
    <citation type="submission" date="2021-01" db="EMBL/GenBank/DDBJ databases">
        <title>Whole genome shotgun sequence of Actinoplanes nipponensis NBRC 14063.</title>
        <authorList>
            <person name="Komaki H."/>
            <person name="Tamura T."/>
        </authorList>
    </citation>
    <scope>NUCLEOTIDE SEQUENCE</scope>
    <source>
        <strain evidence="8">NBRC 14063</strain>
    </source>
</reference>
<proteinExistence type="inferred from homology"/>
<dbReference type="InterPro" id="IPR007627">
    <property type="entry name" value="RNA_pol_sigma70_r2"/>
</dbReference>
<dbReference type="AlphaFoldDB" id="A0A919MS89"/>
<feature type="domain" description="RNA polymerase sigma-70 region 4" evidence="7">
    <location>
        <begin position="109"/>
        <end position="158"/>
    </location>
</feature>
<evidence type="ECO:0000313" key="9">
    <source>
        <dbReference type="Proteomes" id="UP000647172"/>
    </source>
</evidence>
<dbReference type="EMBL" id="BOMQ01000017">
    <property type="protein sequence ID" value="GIE47750.1"/>
    <property type="molecule type" value="Genomic_DNA"/>
</dbReference>
<keyword evidence="2" id="KW-0805">Transcription regulation</keyword>
<dbReference type="PANTHER" id="PTHR43133:SF50">
    <property type="entry name" value="ECF RNA POLYMERASE SIGMA FACTOR SIGM"/>
    <property type="match status" value="1"/>
</dbReference>
<comment type="similarity">
    <text evidence="1">Belongs to the sigma-70 factor family. ECF subfamily.</text>
</comment>
<dbReference type="GO" id="GO:0006352">
    <property type="term" value="P:DNA-templated transcription initiation"/>
    <property type="evidence" value="ECO:0007669"/>
    <property type="project" value="InterPro"/>
</dbReference>
<feature type="domain" description="RNA polymerase sigma-70 region 2" evidence="6">
    <location>
        <begin position="13"/>
        <end position="77"/>
    </location>
</feature>
<keyword evidence="5" id="KW-0804">Transcription</keyword>
<dbReference type="InterPro" id="IPR039425">
    <property type="entry name" value="RNA_pol_sigma-70-like"/>
</dbReference>
<dbReference type="Gene3D" id="1.10.10.10">
    <property type="entry name" value="Winged helix-like DNA-binding domain superfamily/Winged helix DNA-binding domain"/>
    <property type="match status" value="1"/>
</dbReference>
<evidence type="ECO:0000259" key="6">
    <source>
        <dbReference type="Pfam" id="PF04542"/>
    </source>
</evidence>
<accession>A0A919MS89</accession>
<evidence type="ECO:0000313" key="8">
    <source>
        <dbReference type="EMBL" id="GIE47750.1"/>
    </source>
</evidence>
<protein>
    <submittedName>
        <fullName evidence="8">DNA-directed RNA polymerase sigma-70 factor</fullName>
    </submittedName>
</protein>
<dbReference type="InterPro" id="IPR014325">
    <property type="entry name" value="RNA_pol_sigma-E_actinobac"/>
</dbReference>
<evidence type="ECO:0000256" key="5">
    <source>
        <dbReference type="ARBA" id="ARBA00023163"/>
    </source>
</evidence>
<dbReference type="GO" id="GO:0003677">
    <property type="term" value="F:DNA binding"/>
    <property type="evidence" value="ECO:0007669"/>
    <property type="project" value="UniProtKB-KW"/>
</dbReference>
<dbReference type="Gene3D" id="1.10.1740.10">
    <property type="match status" value="1"/>
</dbReference>
<gene>
    <name evidence="8" type="ORF">Ani05nite_12840</name>
</gene>
<dbReference type="CDD" id="cd06171">
    <property type="entry name" value="Sigma70_r4"/>
    <property type="match status" value="1"/>
</dbReference>
<evidence type="ECO:0000256" key="2">
    <source>
        <dbReference type="ARBA" id="ARBA00023015"/>
    </source>
</evidence>
<evidence type="ECO:0000256" key="4">
    <source>
        <dbReference type="ARBA" id="ARBA00023125"/>
    </source>
</evidence>
<dbReference type="InterPro" id="IPR036388">
    <property type="entry name" value="WH-like_DNA-bd_sf"/>
</dbReference>
<dbReference type="Proteomes" id="UP000647172">
    <property type="component" value="Unassembled WGS sequence"/>
</dbReference>
<keyword evidence="3" id="KW-0731">Sigma factor</keyword>
<dbReference type="Pfam" id="PF04545">
    <property type="entry name" value="Sigma70_r4"/>
    <property type="match status" value="1"/>
</dbReference>
<dbReference type="InterPro" id="IPR007630">
    <property type="entry name" value="RNA_pol_sigma70_r4"/>
</dbReference>
<dbReference type="GO" id="GO:0016987">
    <property type="term" value="F:sigma factor activity"/>
    <property type="evidence" value="ECO:0007669"/>
    <property type="project" value="UniProtKB-KW"/>
</dbReference>
<name>A0A919MS89_9ACTN</name>
<organism evidence="8 9">
    <name type="scientific">Actinoplanes nipponensis</name>
    <dbReference type="NCBI Taxonomy" id="135950"/>
    <lineage>
        <taxon>Bacteria</taxon>
        <taxon>Bacillati</taxon>
        <taxon>Actinomycetota</taxon>
        <taxon>Actinomycetes</taxon>
        <taxon>Micromonosporales</taxon>
        <taxon>Micromonosporaceae</taxon>
        <taxon>Actinoplanes</taxon>
    </lineage>
</organism>
<dbReference type="Pfam" id="PF04542">
    <property type="entry name" value="Sigma70_r2"/>
    <property type="match status" value="1"/>
</dbReference>
<evidence type="ECO:0000256" key="3">
    <source>
        <dbReference type="ARBA" id="ARBA00023082"/>
    </source>
</evidence>
<keyword evidence="9" id="KW-1185">Reference proteome</keyword>
<comment type="caution">
    <text evidence="8">The sequence shown here is derived from an EMBL/GenBank/DDBJ whole genome shotgun (WGS) entry which is preliminary data.</text>
</comment>
<dbReference type="PANTHER" id="PTHR43133">
    <property type="entry name" value="RNA POLYMERASE ECF-TYPE SIGMA FACTO"/>
    <property type="match status" value="1"/>
</dbReference>